<accession>A0ACC1B7Z5</accession>
<reference evidence="2" key="1">
    <citation type="journal article" date="2023" name="G3 (Bethesda)">
        <title>Genome assembly and association tests identify interacting loci associated with vigor, precocity, and sex in interspecific pistachio rootstocks.</title>
        <authorList>
            <person name="Palmer W."/>
            <person name="Jacygrad E."/>
            <person name="Sagayaradj S."/>
            <person name="Cavanaugh K."/>
            <person name="Han R."/>
            <person name="Bertier L."/>
            <person name="Beede B."/>
            <person name="Kafkas S."/>
            <person name="Golino D."/>
            <person name="Preece J."/>
            <person name="Michelmore R."/>
        </authorList>
    </citation>
    <scope>NUCLEOTIDE SEQUENCE [LARGE SCALE GENOMIC DNA]</scope>
</reference>
<dbReference type="EMBL" id="CM047902">
    <property type="protein sequence ID" value="KAJ0095050.1"/>
    <property type="molecule type" value="Genomic_DNA"/>
</dbReference>
<protein>
    <submittedName>
        <fullName evidence="1">Uncharacterized protein</fullName>
    </submittedName>
</protein>
<comment type="caution">
    <text evidence="1">The sequence shown here is derived from an EMBL/GenBank/DDBJ whole genome shotgun (WGS) entry which is preliminary data.</text>
</comment>
<keyword evidence="2" id="KW-1185">Reference proteome</keyword>
<gene>
    <name evidence="1" type="ORF">Patl1_16397</name>
</gene>
<sequence length="973" mass="107837">MSVFLEILGFVFGRNAKDKIDRDDETSKRNSSVESASSETSVKVSSSPSCNDLLRQSDPTIIYYYEDYPNLSIRNSTAKEPNAASLQSNLRRAPEVSQSSAKHTSTSSNSLSSAPKAPKSVAQSSPFPKPAIPSSSIASSSPSFGKSLSSDQPLLSQSSSRQAPPSSKPTLSALPIRPTNQHTQANYTVIQKATSPIYMIPKDIENLIKKDIVPDVLKKPLSPTTYKDYFSALLHAEDFYIEKWSEFKLFSVTLKFHKATIYSKPSKNDYLKGNDEKQDKMFVAFEVDSVPERRPFLLARDFVYARRLGSTVKQFQGLIYRVVKSNIVLVEFEEDFYSQHHSDRKYDISFSFNRVCLKRAHQAIAAASDPLFHSYLFPDCASRKNDPESKSILKRYNYLDSDQFLAVHRILNFQGSPPYLVEGPLSVTDRQYKGPLSATDRQLSKTGIVVREAVLAIYSSSLKNRIIICAPINKTCDVLMTSLMEKIPESDMFRANAAFRERDGVPDDILTLCLYKGECFSCPSVQKLREFRVIFSTFVSSFRLRDEGITAGHFSHIFLVDASSATEPETLIALSNLANESTSVIVTGAPRKQPSWVRSDIARKNGLRRSYFERLREHNTYMSFDPMFITSSSTTKSLSFSKPPLSSLKPSLSSTIAVPSSPTLTRPPITSSASSSSTKSPSSSLAQSLSSPEAPPFTFGHPLSSAEPLPCSLKQSPSLTKASPSSCDLSQSSSKLPSSSLKTTPPSKPTLSALPFDSRNQHTKDKCMWVPTKVSPSSCDISQSSSELPPSSLKTTPPSKPTLFALPFDSRNQHTKDKCMWVPTKASPSSCDLSQSSSELPSSSQKTTPLSKPTLSALPFNSRNQHTKAIYMRVPKGTSPNYMIPNDIEDLIKKGSVPNVLKKPLSPSTCKDYFAALLHAEDFYIEKWSGFQLSNVTLELHEAAIYKKSFKDKFDEKDDKVFVAFEIDSVLER</sequence>
<organism evidence="1 2">
    <name type="scientific">Pistacia atlantica</name>
    <dbReference type="NCBI Taxonomy" id="434234"/>
    <lineage>
        <taxon>Eukaryota</taxon>
        <taxon>Viridiplantae</taxon>
        <taxon>Streptophyta</taxon>
        <taxon>Embryophyta</taxon>
        <taxon>Tracheophyta</taxon>
        <taxon>Spermatophyta</taxon>
        <taxon>Magnoliopsida</taxon>
        <taxon>eudicotyledons</taxon>
        <taxon>Gunneridae</taxon>
        <taxon>Pentapetalae</taxon>
        <taxon>rosids</taxon>
        <taxon>malvids</taxon>
        <taxon>Sapindales</taxon>
        <taxon>Anacardiaceae</taxon>
        <taxon>Pistacia</taxon>
    </lineage>
</organism>
<evidence type="ECO:0000313" key="2">
    <source>
        <dbReference type="Proteomes" id="UP001164250"/>
    </source>
</evidence>
<dbReference type="Proteomes" id="UP001164250">
    <property type="component" value="Chromosome 6"/>
</dbReference>
<name>A0ACC1B7Z5_9ROSI</name>
<proteinExistence type="predicted"/>
<evidence type="ECO:0000313" key="1">
    <source>
        <dbReference type="EMBL" id="KAJ0095050.1"/>
    </source>
</evidence>